<evidence type="ECO:0000313" key="5">
    <source>
        <dbReference type="EMBL" id="SFK21459.1"/>
    </source>
</evidence>
<dbReference type="PANTHER" id="PTHR42749:SF1">
    <property type="entry name" value="CELL SHAPE-DETERMINING PROTEIN MREB"/>
    <property type="match status" value="1"/>
</dbReference>
<comment type="subcellular location">
    <subcellularLocation>
        <location evidence="1">Cytoplasm</location>
    </subcellularLocation>
</comment>
<dbReference type="GO" id="GO:0005524">
    <property type="term" value="F:ATP binding"/>
    <property type="evidence" value="ECO:0007669"/>
    <property type="project" value="UniProtKB-KW"/>
</dbReference>
<dbReference type="InterPro" id="IPR043129">
    <property type="entry name" value="ATPase_NBD"/>
</dbReference>
<dbReference type="PANTHER" id="PTHR42749">
    <property type="entry name" value="CELL SHAPE-DETERMINING PROTEIN MREB"/>
    <property type="match status" value="1"/>
</dbReference>
<organism evidence="5 6">
    <name type="scientific">Streptomyces pini</name>
    <dbReference type="NCBI Taxonomy" id="1520580"/>
    <lineage>
        <taxon>Bacteria</taxon>
        <taxon>Bacillati</taxon>
        <taxon>Actinomycetota</taxon>
        <taxon>Actinomycetes</taxon>
        <taxon>Kitasatosporales</taxon>
        <taxon>Streptomycetaceae</taxon>
        <taxon>Streptomyces</taxon>
    </lineage>
</organism>
<dbReference type="SUPFAM" id="SSF53067">
    <property type="entry name" value="Actin-like ATPase domain"/>
    <property type="match status" value="1"/>
</dbReference>
<protein>
    <submittedName>
        <fullName evidence="5">Rod shape-determining protein MreB</fullName>
    </submittedName>
</protein>
<keyword evidence="2" id="KW-0963">Cytoplasm</keyword>
<evidence type="ECO:0000256" key="2">
    <source>
        <dbReference type="ARBA" id="ARBA00022490"/>
    </source>
</evidence>
<dbReference type="AlphaFoldDB" id="A0A1I3XQ44"/>
<gene>
    <name evidence="5" type="ORF">SAMN05192584_104273</name>
</gene>
<keyword evidence="3" id="KW-0547">Nucleotide-binding</keyword>
<evidence type="ECO:0000256" key="3">
    <source>
        <dbReference type="ARBA" id="ARBA00022741"/>
    </source>
</evidence>
<dbReference type="InterPro" id="IPR056546">
    <property type="entry name" value="MreB_MamK-like"/>
</dbReference>
<evidence type="ECO:0000256" key="1">
    <source>
        <dbReference type="ARBA" id="ARBA00004496"/>
    </source>
</evidence>
<evidence type="ECO:0000256" key="4">
    <source>
        <dbReference type="ARBA" id="ARBA00022840"/>
    </source>
</evidence>
<dbReference type="EMBL" id="FOSG01000004">
    <property type="protein sequence ID" value="SFK21459.1"/>
    <property type="molecule type" value="Genomic_DNA"/>
</dbReference>
<sequence>MIRRAAAAPYRQLPAAGRVLFPGCPAGGVEGEVVNHQVAGSGAVPPTGRGDAAVAGSESTMLSAHRFPAWPVCRRCPGIAIDLGSARTRAWTQGRRSVIDAPTVTFPGRGITHPVQRGTIVDADGTGRLLERLLGGRTTRLARPVVAVTTPVLSDRRHHTAAVEALGVLRPRTVLSVESVRAIALGVRADLSRPLLVVDIGAHITEVALLVDGAVSAARRAALGTSDLDTTPSRELVAQTAAMVTGMLRGSRVPHLVDALERGPLVGGGGALRPEVTYQLSVRLNTCVRPAPQPHIAALRGAAEALRSTHAHHR</sequence>
<keyword evidence="6" id="KW-1185">Reference proteome</keyword>
<evidence type="ECO:0000313" key="6">
    <source>
        <dbReference type="Proteomes" id="UP000198928"/>
    </source>
</evidence>
<dbReference type="Proteomes" id="UP000198928">
    <property type="component" value="Unassembled WGS sequence"/>
</dbReference>
<keyword evidence="4" id="KW-0067">ATP-binding</keyword>
<dbReference type="Gene3D" id="3.30.420.40">
    <property type="match status" value="1"/>
</dbReference>
<accession>A0A1I3XQ44</accession>
<reference evidence="6" key="1">
    <citation type="submission" date="2016-10" db="EMBL/GenBank/DDBJ databases">
        <authorList>
            <person name="Varghese N."/>
            <person name="Submissions S."/>
        </authorList>
    </citation>
    <scope>NUCLEOTIDE SEQUENCE [LARGE SCALE GENOMIC DNA]</scope>
    <source>
        <strain evidence="6">PL19</strain>
    </source>
</reference>
<proteinExistence type="predicted"/>
<name>A0A1I3XQ44_9ACTN</name>
<dbReference type="Pfam" id="PF06723">
    <property type="entry name" value="MreB_Mbl"/>
    <property type="match status" value="1"/>
</dbReference>
<dbReference type="GO" id="GO:0005737">
    <property type="term" value="C:cytoplasm"/>
    <property type="evidence" value="ECO:0007669"/>
    <property type="project" value="UniProtKB-SubCell"/>
</dbReference>